<proteinExistence type="predicted"/>
<evidence type="ECO:0000259" key="1">
    <source>
        <dbReference type="Pfam" id="PF23584"/>
    </source>
</evidence>
<dbReference type="GeneID" id="27664806"/>
<protein>
    <recommendedName>
        <fullName evidence="1">DUF7136 domain-containing protein</fullName>
    </recommendedName>
</protein>
<reference evidence="2 3" key="1">
    <citation type="journal article" date="2014" name="BMC Genomics">
        <title>Comparative genomics of the major fungal agents of human and animal Sporotrichosis: Sporothrix schenckii and Sporothrix brasiliensis.</title>
        <authorList>
            <person name="Teixeira M.M."/>
            <person name="de Almeida L.G."/>
            <person name="Kubitschek-Barreira P."/>
            <person name="Alves F.L."/>
            <person name="Kioshima E.S."/>
            <person name="Abadio A.K."/>
            <person name="Fernandes L."/>
            <person name="Derengowski L.S."/>
            <person name="Ferreira K.S."/>
            <person name="Souza R.C."/>
            <person name="Ruiz J.C."/>
            <person name="de Andrade N.C."/>
            <person name="Paes H.C."/>
            <person name="Nicola A.M."/>
            <person name="Albuquerque P."/>
            <person name="Gerber A.L."/>
            <person name="Martins V.P."/>
            <person name="Peconick L.D."/>
            <person name="Neto A.V."/>
            <person name="Chaucanez C.B."/>
            <person name="Silva P.A."/>
            <person name="Cunha O.L."/>
            <person name="de Oliveira F.F."/>
            <person name="dos Santos T.C."/>
            <person name="Barros A.L."/>
            <person name="Soares M.A."/>
            <person name="de Oliveira L.M."/>
            <person name="Marini M.M."/>
            <person name="Villalobos-Duno H."/>
            <person name="Cunha M.M."/>
            <person name="de Hoog S."/>
            <person name="da Silveira J.F."/>
            <person name="Henrissat B."/>
            <person name="Nino-Vega G.A."/>
            <person name="Cisalpino P.S."/>
            <person name="Mora-Montes H.M."/>
            <person name="Almeida S.R."/>
            <person name="Stajich J.E."/>
            <person name="Lopes-Bezerra L.M."/>
            <person name="Vasconcelos A.T."/>
            <person name="Felipe M.S."/>
        </authorList>
    </citation>
    <scope>NUCLEOTIDE SEQUENCE [LARGE SCALE GENOMIC DNA]</scope>
    <source>
        <strain evidence="2 3">1099-18</strain>
    </source>
</reference>
<feature type="domain" description="DUF7136" evidence="1">
    <location>
        <begin position="31"/>
        <end position="224"/>
    </location>
</feature>
<dbReference type="OrthoDB" id="4490227at2759"/>
<dbReference type="EMBL" id="AXCR01000006">
    <property type="protein sequence ID" value="KJR86847.1"/>
    <property type="molecule type" value="Genomic_DNA"/>
</dbReference>
<evidence type="ECO:0000313" key="2">
    <source>
        <dbReference type="EMBL" id="KJR86847.1"/>
    </source>
</evidence>
<dbReference type="Proteomes" id="UP000033710">
    <property type="component" value="Unassembled WGS sequence"/>
</dbReference>
<sequence length="316" mass="32913">MAFHWSTPSRAIAVAPVLTQSISMAAADNNFPQYVNISIIFPRNETYDSTSGILTVIFSLTNKANAINLYPDMSVNISRSSGEGNNTQVQTELFLDNPQQLSPNSIGHVTTSDDNVYLYTALPAMLGYEGTFHVDYSISLAAMVASNDTRGFVSAVDTPASYGSFGFTLKRGAGASLADLVTGTANTSCANVPFAWPVSVVGIEDEGCKLHVNSVPGVTCAYLDSTTLGIVADYDEDKPFVNMTTTTFGCAPTMDAAASTTVVSGIWNASCIHSGNISCPANIPGAPHSNLATISAPSLAAAMAVVLGAMAGAMLH</sequence>
<dbReference type="AlphaFoldDB" id="A0A0F2MB29"/>
<reference evidence="2 3" key="2">
    <citation type="journal article" date="2015" name="Eukaryot. Cell">
        <title>Asexual propagation of a virulent clone complex in a human and feline outbreak of sporotrichosis.</title>
        <authorList>
            <person name="Teixeira Mde M."/>
            <person name="Rodrigues A.M."/>
            <person name="Tsui C.K."/>
            <person name="de Almeida L.G."/>
            <person name="Van Diepeningen A.D."/>
            <person name="van den Ende B.G."/>
            <person name="Fernandes G.F."/>
            <person name="Kano R."/>
            <person name="Hamelin R.C."/>
            <person name="Lopes-Bezerra L.M."/>
            <person name="Vasconcelos A.T."/>
            <person name="de Hoog S."/>
            <person name="de Camargo Z.P."/>
            <person name="Felipe M.S."/>
        </authorList>
    </citation>
    <scope>NUCLEOTIDE SEQUENCE [LARGE SCALE GENOMIC DNA]</scope>
    <source>
        <strain evidence="2 3">1099-18</strain>
    </source>
</reference>
<dbReference type="VEuPathDB" id="FungiDB:SPSK_02661"/>
<dbReference type="KEGG" id="ssck:SPSK_02661"/>
<comment type="caution">
    <text evidence="2">The sequence shown here is derived from an EMBL/GenBank/DDBJ whole genome shotgun (WGS) entry which is preliminary data.</text>
</comment>
<gene>
    <name evidence="2" type="ORF">SPSK_02661</name>
</gene>
<dbReference type="Pfam" id="PF23584">
    <property type="entry name" value="DUF7136"/>
    <property type="match status" value="1"/>
</dbReference>
<dbReference type="InterPro" id="IPR055560">
    <property type="entry name" value="DUF7136"/>
</dbReference>
<name>A0A0F2MB29_SPOSC</name>
<evidence type="ECO:0000313" key="3">
    <source>
        <dbReference type="Proteomes" id="UP000033710"/>
    </source>
</evidence>
<dbReference type="RefSeq" id="XP_016589523.1">
    <property type="nucleotide sequence ID" value="XM_016729529.1"/>
</dbReference>
<accession>A0A0F2MB29</accession>
<organism evidence="2 3">
    <name type="scientific">Sporothrix schenckii 1099-18</name>
    <dbReference type="NCBI Taxonomy" id="1397361"/>
    <lineage>
        <taxon>Eukaryota</taxon>
        <taxon>Fungi</taxon>
        <taxon>Dikarya</taxon>
        <taxon>Ascomycota</taxon>
        <taxon>Pezizomycotina</taxon>
        <taxon>Sordariomycetes</taxon>
        <taxon>Sordariomycetidae</taxon>
        <taxon>Ophiostomatales</taxon>
        <taxon>Ophiostomataceae</taxon>
        <taxon>Sporothrix</taxon>
    </lineage>
</organism>